<feature type="compositionally biased region" description="Basic and acidic residues" evidence="1">
    <location>
        <begin position="875"/>
        <end position="884"/>
    </location>
</feature>
<dbReference type="PANTHER" id="PTHR15830">
    <property type="entry name" value="TELOMERE LENGTH REGULATION PROTEIN TEL2 FAMILY MEMBER"/>
    <property type="match status" value="1"/>
</dbReference>
<feature type="compositionally biased region" description="Low complexity" evidence="1">
    <location>
        <begin position="415"/>
        <end position="424"/>
    </location>
</feature>
<evidence type="ECO:0000313" key="4">
    <source>
        <dbReference type="Proteomes" id="UP000075714"/>
    </source>
</evidence>
<dbReference type="Pfam" id="PF25320">
    <property type="entry name" value="TELO2_ARM"/>
    <property type="match status" value="1"/>
</dbReference>
<feature type="region of interest" description="Disordered" evidence="1">
    <location>
        <begin position="249"/>
        <end position="286"/>
    </location>
</feature>
<protein>
    <recommendedName>
        <fullName evidence="2">TELO2 ARM repeat domain-containing protein</fullName>
    </recommendedName>
</protein>
<feature type="compositionally biased region" description="Acidic residues" evidence="1">
    <location>
        <begin position="862"/>
        <end position="874"/>
    </location>
</feature>
<dbReference type="GO" id="GO:0042162">
    <property type="term" value="F:telomeric DNA binding"/>
    <property type="evidence" value="ECO:0007669"/>
    <property type="project" value="TreeGrafter"/>
</dbReference>
<dbReference type="Proteomes" id="UP000075714">
    <property type="component" value="Unassembled WGS sequence"/>
</dbReference>
<name>A0A150H595_GONPE</name>
<dbReference type="GO" id="GO:0005829">
    <property type="term" value="C:cytosol"/>
    <property type="evidence" value="ECO:0007669"/>
    <property type="project" value="TreeGrafter"/>
</dbReference>
<feature type="compositionally biased region" description="Low complexity" evidence="1">
    <location>
        <begin position="459"/>
        <end position="471"/>
    </location>
</feature>
<dbReference type="GO" id="GO:0051083">
    <property type="term" value="P:'de novo' cotranslational protein folding"/>
    <property type="evidence" value="ECO:0007669"/>
    <property type="project" value="TreeGrafter"/>
</dbReference>
<feature type="region of interest" description="Disordered" evidence="1">
    <location>
        <begin position="113"/>
        <end position="136"/>
    </location>
</feature>
<dbReference type="InterPro" id="IPR051970">
    <property type="entry name" value="TEL2_Regulation"/>
</dbReference>
<dbReference type="OrthoDB" id="545990at2759"/>
<proteinExistence type="predicted"/>
<feature type="region of interest" description="Disordered" evidence="1">
    <location>
        <begin position="808"/>
        <end position="894"/>
    </location>
</feature>
<dbReference type="PANTHER" id="PTHR15830:SF10">
    <property type="entry name" value="TELOMERE LENGTH REGULATION PROTEIN TEL2 HOMOLOG"/>
    <property type="match status" value="1"/>
</dbReference>
<keyword evidence="4" id="KW-1185">Reference proteome</keyword>
<dbReference type="EMBL" id="LSYV01000002">
    <property type="protein sequence ID" value="KXZ57008.1"/>
    <property type="molecule type" value="Genomic_DNA"/>
</dbReference>
<dbReference type="InterPro" id="IPR057348">
    <property type="entry name" value="TELO2_ARM"/>
</dbReference>
<feature type="compositionally biased region" description="Low complexity" evidence="1">
    <location>
        <begin position="264"/>
        <end position="286"/>
    </location>
</feature>
<reference evidence="4" key="1">
    <citation type="journal article" date="2016" name="Nat. Commun.">
        <title>The Gonium pectorale genome demonstrates co-option of cell cycle regulation during the evolution of multicellularity.</title>
        <authorList>
            <person name="Hanschen E.R."/>
            <person name="Marriage T.N."/>
            <person name="Ferris P.J."/>
            <person name="Hamaji T."/>
            <person name="Toyoda A."/>
            <person name="Fujiyama A."/>
            <person name="Neme R."/>
            <person name="Noguchi H."/>
            <person name="Minakuchi Y."/>
            <person name="Suzuki M."/>
            <person name="Kawai-Toyooka H."/>
            <person name="Smith D.R."/>
            <person name="Sparks H."/>
            <person name="Anderson J."/>
            <person name="Bakaric R."/>
            <person name="Luria V."/>
            <person name="Karger A."/>
            <person name="Kirschner M.W."/>
            <person name="Durand P.M."/>
            <person name="Michod R.E."/>
            <person name="Nozaki H."/>
            <person name="Olson B.J."/>
        </authorList>
    </citation>
    <scope>NUCLEOTIDE SEQUENCE [LARGE SCALE GENOMIC DNA]</scope>
    <source>
        <strain evidence="4">NIES-2863</strain>
    </source>
</reference>
<feature type="region of interest" description="Disordered" evidence="1">
    <location>
        <begin position="412"/>
        <end position="480"/>
    </location>
</feature>
<comment type="caution">
    <text evidence="3">The sequence shown here is derived from an EMBL/GenBank/DDBJ whole genome shotgun (WGS) entry which is preliminary data.</text>
</comment>
<feature type="domain" description="TELO2 ARM repeat" evidence="2">
    <location>
        <begin position="722"/>
        <end position="803"/>
    </location>
</feature>
<evidence type="ECO:0000313" key="3">
    <source>
        <dbReference type="EMBL" id="KXZ57008.1"/>
    </source>
</evidence>
<dbReference type="AlphaFoldDB" id="A0A150H595"/>
<gene>
    <name evidence="3" type="ORF">GPECTOR_1g910</name>
</gene>
<accession>A0A150H595</accession>
<dbReference type="GO" id="GO:0051879">
    <property type="term" value="F:Hsp90 protein binding"/>
    <property type="evidence" value="ECO:0007669"/>
    <property type="project" value="TreeGrafter"/>
</dbReference>
<evidence type="ECO:0000259" key="2">
    <source>
        <dbReference type="Pfam" id="PF25320"/>
    </source>
</evidence>
<sequence>MDVASTVRNLVKEACRLVDGARSSDAVAAVLRTLHDALLCLDTGAALHTDGEVSMGHDAAWQQLRLYLDQLAEARQRSPRITALAARAAFFWLSFEPWAAALLIAAASLEGGGERPGRQRQRKQRQQQPQPPGLAAELPCRLGRIRALLAALFQLAPAPVVLRSLTSYLSLVSLAPGGPGPGPGGGSGASARVAARGAELAAALLAVRFAPEPTGDVSSGAGADHGRNRDPGGGVAELLVYLAWRDQPQRRAEDEGGSATALDAGSGRSGAAAGSSAAGSGVAAPSGLPLEDEAALRQLLLLPPLPEPGVAWLAAGDSVPDAAALAALLVSVPDRAAGLWDVGTGGGSPPSCSHPRAGPDEAWVSVTSACGPQLEAAPFCRGLLRQLLAALRDPAAVTAAALERLQRMQERCSGEAEAPAGGAAHSNGSRGPVEAGPPLGGSGDAGVFTAHAPPKEAEGAAAWAARSTRASPLTPESADGAGAVASAQCGRPLSDHGLSCLRRGVAGAAVRLLAELLERMAKRGLATVAADALLACAPSLAAGYGAYGGAGACSTSPTALSAADAGCEGRVREGIAGALAQLGDASPAAMERLLTAVLGRAAGAALVAMATAGCQPPAASPSGGPHGMTAAAAAKREQDLESLLGLPAPLPAPALAACAAALAWLLPPPLAAHPAVSFILTDGALLSLRRPPLPLASLAALVAALPLLYPAAQPLAAAAAAAAAWGDASAVTRTSVQRQAYLSAALLLLMLSGPGLDRADVERTQGLLGSLLGGVSARLGSPTPATARQAMRVGRCLARLLEPGGGSEGADLFGDMGELGLGPEELWPAGGDGNGSDGDGDDDGDTDGRVRDGAESGVCTETDSDDEEEVDGEDDLRPMGRPEELEGDAEADAWRRAEPSSLQLRSLAAALRKQDDVKTVLGALGRLEELIRAGPDELPLLAPELLRSLLHCRVPEWADEEDAGARGGAPRASAQRAACLVALLSMAPLPGGADLASRCLASLRDAAASSDPLAGPAPAPAPAVDLARTARILTSAAPPSLRGGSGAGAGFAAGAAGLLLVNDVSAW</sequence>
<dbReference type="STRING" id="33097.A0A150H595"/>
<evidence type="ECO:0000256" key="1">
    <source>
        <dbReference type="SAM" id="MobiDB-lite"/>
    </source>
</evidence>
<organism evidence="3 4">
    <name type="scientific">Gonium pectorale</name>
    <name type="common">Green alga</name>
    <dbReference type="NCBI Taxonomy" id="33097"/>
    <lineage>
        <taxon>Eukaryota</taxon>
        <taxon>Viridiplantae</taxon>
        <taxon>Chlorophyta</taxon>
        <taxon>core chlorophytes</taxon>
        <taxon>Chlorophyceae</taxon>
        <taxon>CS clade</taxon>
        <taxon>Chlamydomonadales</taxon>
        <taxon>Volvocaceae</taxon>
        <taxon>Gonium</taxon>
    </lineage>
</organism>